<dbReference type="AlphaFoldDB" id="A0A4Y2TNC1"/>
<accession>A0A4Y2TNC1</accession>
<dbReference type="Proteomes" id="UP000499080">
    <property type="component" value="Unassembled WGS sequence"/>
</dbReference>
<proteinExistence type="predicted"/>
<evidence type="ECO:0000256" key="1">
    <source>
        <dbReference type="SAM" id="MobiDB-lite"/>
    </source>
</evidence>
<dbReference type="EMBL" id="BGPR01029447">
    <property type="protein sequence ID" value="GBO01224.1"/>
    <property type="molecule type" value="Genomic_DNA"/>
</dbReference>
<feature type="compositionally biased region" description="Basic residues" evidence="1">
    <location>
        <begin position="87"/>
        <end position="108"/>
    </location>
</feature>
<organism evidence="2 3">
    <name type="scientific">Araneus ventricosus</name>
    <name type="common">Orbweaver spider</name>
    <name type="synonym">Epeira ventricosa</name>
    <dbReference type="NCBI Taxonomy" id="182803"/>
    <lineage>
        <taxon>Eukaryota</taxon>
        <taxon>Metazoa</taxon>
        <taxon>Ecdysozoa</taxon>
        <taxon>Arthropoda</taxon>
        <taxon>Chelicerata</taxon>
        <taxon>Arachnida</taxon>
        <taxon>Araneae</taxon>
        <taxon>Araneomorphae</taxon>
        <taxon>Entelegynae</taxon>
        <taxon>Araneoidea</taxon>
        <taxon>Araneidae</taxon>
        <taxon>Araneus</taxon>
    </lineage>
</organism>
<comment type="caution">
    <text evidence="2">The sequence shown here is derived from an EMBL/GenBank/DDBJ whole genome shotgun (WGS) entry which is preliminary data.</text>
</comment>
<feature type="compositionally biased region" description="Basic residues" evidence="1">
    <location>
        <begin position="135"/>
        <end position="156"/>
    </location>
</feature>
<feature type="region of interest" description="Disordered" evidence="1">
    <location>
        <begin position="78"/>
        <end position="182"/>
    </location>
</feature>
<name>A0A4Y2TNC1_ARAVE</name>
<keyword evidence="3" id="KW-1185">Reference proteome</keyword>
<reference evidence="2 3" key="1">
    <citation type="journal article" date="2019" name="Sci. Rep.">
        <title>Orb-weaving spider Araneus ventricosus genome elucidates the spidroin gene catalogue.</title>
        <authorList>
            <person name="Kono N."/>
            <person name="Nakamura H."/>
            <person name="Ohtoshi R."/>
            <person name="Moran D.A.P."/>
            <person name="Shinohara A."/>
            <person name="Yoshida Y."/>
            <person name="Fujiwara M."/>
            <person name="Mori M."/>
            <person name="Tomita M."/>
            <person name="Arakawa K."/>
        </authorList>
    </citation>
    <scope>NUCLEOTIDE SEQUENCE [LARGE SCALE GENOMIC DNA]</scope>
</reference>
<sequence length="253" mass="27963">MSSAGVPNFKMDNEDVRFLALCIQAFTQYFGDNVLKVANREGNRCLALYENGLLAFKPIKTSVCGGLAKVKKLITKPSWKSPQRSPASKKRKSSIIPKRLRASKKKSSKYPSTGTETKKDSKKTGPQKKLTSVKQRTKPSRKIPQRSPVSKKKGSPKRPPASTKRKSKSPSTGTRGTKKPSKEIAEICKRKFTALVAFSSIDVYLAHETISDVDGILEDGCQELIDNIVSHTSDTKELNIECIEAALFCFPKN</sequence>
<evidence type="ECO:0000313" key="3">
    <source>
        <dbReference type="Proteomes" id="UP000499080"/>
    </source>
</evidence>
<evidence type="ECO:0000313" key="2">
    <source>
        <dbReference type="EMBL" id="GBO01224.1"/>
    </source>
</evidence>
<protein>
    <submittedName>
        <fullName evidence="2">Uncharacterized protein</fullName>
    </submittedName>
</protein>
<gene>
    <name evidence="2" type="ORF">AVEN_35483_1</name>
</gene>